<organism evidence="2 3">
    <name type="scientific">Paenibacillus peoriae</name>
    <dbReference type="NCBI Taxonomy" id="59893"/>
    <lineage>
        <taxon>Bacteria</taxon>
        <taxon>Bacillati</taxon>
        <taxon>Bacillota</taxon>
        <taxon>Bacilli</taxon>
        <taxon>Bacillales</taxon>
        <taxon>Paenibacillaceae</taxon>
        <taxon>Paenibacillus</taxon>
    </lineage>
</organism>
<reference evidence="2 3" key="1">
    <citation type="submission" date="2020-09" db="EMBL/GenBank/DDBJ databases">
        <title>Characterization of Paenibacillus peoriae strain ZF390 with broad-spectrum antimicrobial activity as a potential biocontrol agent.</title>
        <authorList>
            <person name="Li L."/>
            <person name="Zhao Y."/>
            <person name="Li B."/>
            <person name="Xie X."/>
        </authorList>
    </citation>
    <scope>NUCLEOTIDE SEQUENCE [LARGE SCALE GENOMIC DNA]</scope>
    <source>
        <strain evidence="2 3">ZF390</strain>
    </source>
</reference>
<feature type="transmembrane region" description="Helical" evidence="1">
    <location>
        <begin position="28"/>
        <end position="51"/>
    </location>
</feature>
<gene>
    <name evidence="2" type="ORF">IAQ67_11240</name>
</gene>
<dbReference type="AlphaFoldDB" id="A0A7H0YEM4"/>
<keyword evidence="1" id="KW-0472">Membrane</keyword>
<feature type="transmembrane region" description="Helical" evidence="1">
    <location>
        <begin position="5"/>
        <end position="22"/>
    </location>
</feature>
<dbReference type="EMBL" id="CP061172">
    <property type="protein sequence ID" value="QNR69532.1"/>
    <property type="molecule type" value="Genomic_DNA"/>
</dbReference>
<dbReference type="Proteomes" id="UP000516384">
    <property type="component" value="Chromosome"/>
</dbReference>
<protein>
    <submittedName>
        <fullName evidence="2">Uncharacterized protein</fullName>
    </submittedName>
</protein>
<keyword evidence="1" id="KW-1133">Transmembrane helix</keyword>
<proteinExistence type="predicted"/>
<evidence type="ECO:0000256" key="1">
    <source>
        <dbReference type="SAM" id="Phobius"/>
    </source>
</evidence>
<sequence>MKKFIMNLILTFFTGLFAIYLLTRKVEINGLIVCFISTGVVALGYLTVCLIKKAYK</sequence>
<accession>A0A7H0YEM4</accession>
<evidence type="ECO:0000313" key="2">
    <source>
        <dbReference type="EMBL" id="QNR69532.1"/>
    </source>
</evidence>
<keyword evidence="1" id="KW-0812">Transmembrane</keyword>
<dbReference type="RefSeq" id="WP_180984539.1">
    <property type="nucleotide sequence ID" value="NZ_CP061172.1"/>
</dbReference>
<evidence type="ECO:0000313" key="3">
    <source>
        <dbReference type="Proteomes" id="UP000516384"/>
    </source>
</evidence>
<name>A0A7H0YEM4_9BACL</name>